<dbReference type="AlphaFoldDB" id="A0AAD6RW34"/>
<evidence type="ECO:0000256" key="1">
    <source>
        <dbReference type="SAM" id="MobiDB-lite"/>
    </source>
</evidence>
<dbReference type="Pfam" id="PF18803">
    <property type="entry name" value="CxC2"/>
    <property type="match status" value="1"/>
</dbReference>
<feature type="region of interest" description="Disordered" evidence="1">
    <location>
        <begin position="1"/>
        <end position="43"/>
    </location>
</feature>
<feature type="compositionally biased region" description="Polar residues" evidence="1">
    <location>
        <begin position="29"/>
        <end position="38"/>
    </location>
</feature>
<keyword evidence="4" id="KW-1185">Reference proteome</keyword>
<evidence type="ECO:0000313" key="4">
    <source>
        <dbReference type="Proteomes" id="UP001218188"/>
    </source>
</evidence>
<dbReference type="PANTHER" id="PTHR33096:SF1">
    <property type="entry name" value="CXC1-LIKE CYSTEINE CLUSTER ASSOCIATED WITH KDZ TRANSPOSASES DOMAIN-CONTAINING PROTEIN"/>
    <property type="match status" value="1"/>
</dbReference>
<accession>A0AAD6RW34</accession>
<dbReference type="PANTHER" id="PTHR33096">
    <property type="entry name" value="CXC2 DOMAIN-CONTAINING PROTEIN"/>
    <property type="match status" value="1"/>
</dbReference>
<evidence type="ECO:0000259" key="2">
    <source>
        <dbReference type="Pfam" id="PF18803"/>
    </source>
</evidence>
<evidence type="ECO:0000313" key="3">
    <source>
        <dbReference type="EMBL" id="KAJ7016350.1"/>
    </source>
</evidence>
<reference evidence="3" key="1">
    <citation type="submission" date="2023-03" db="EMBL/GenBank/DDBJ databases">
        <title>Massive genome expansion in bonnet fungi (Mycena s.s.) driven by repeated elements and novel gene families across ecological guilds.</title>
        <authorList>
            <consortium name="Lawrence Berkeley National Laboratory"/>
            <person name="Harder C.B."/>
            <person name="Miyauchi S."/>
            <person name="Viragh M."/>
            <person name="Kuo A."/>
            <person name="Thoen E."/>
            <person name="Andreopoulos B."/>
            <person name="Lu D."/>
            <person name="Skrede I."/>
            <person name="Drula E."/>
            <person name="Henrissat B."/>
            <person name="Morin E."/>
            <person name="Kohler A."/>
            <person name="Barry K."/>
            <person name="LaButti K."/>
            <person name="Morin E."/>
            <person name="Salamov A."/>
            <person name="Lipzen A."/>
            <person name="Mereny Z."/>
            <person name="Hegedus B."/>
            <person name="Baldrian P."/>
            <person name="Stursova M."/>
            <person name="Weitz H."/>
            <person name="Taylor A."/>
            <person name="Grigoriev I.V."/>
            <person name="Nagy L.G."/>
            <person name="Martin F."/>
            <person name="Kauserud H."/>
        </authorList>
    </citation>
    <scope>NUCLEOTIDE SEQUENCE</scope>
    <source>
        <strain evidence="3">CBHHK200</strain>
    </source>
</reference>
<organism evidence="3 4">
    <name type="scientific">Mycena alexandri</name>
    <dbReference type="NCBI Taxonomy" id="1745969"/>
    <lineage>
        <taxon>Eukaryota</taxon>
        <taxon>Fungi</taxon>
        <taxon>Dikarya</taxon>
        <taxon>Basidiomycota</taxon>
        <taxon>Agaricomycotina</taxon>
        <taxon>Agaricomycetes</taxon>
        <taxon>Agaricomycetidae</taxon>
        <taxon>Agaricales</taxon>
        <taxon>Marasmiineae</taxon>
        <taxon>Mycenaceae</taxon>
        <taxon>Mycena</taxon>
    </lineage>
</organism>
<sequence length="1053" mass="118669">MAYSSPARGPSSSFPSARSLSSPAYRAPNRSQATNSSIEYERRRGETTYDKGFYVSHDGRRAVQTEMNVGLKKRRVMPADLEDSFAQWTPLAEDNDAQLEPDDEASATGEKRKRYVSSDETMTPWRPLVQVFLDEMLRREGLNAAPKCPCCKTPWARGARRFRCKDCGEFVQCWKCVVDGHECDPLHRVQEWNGTYWVKTTLNKLGCVYQLGHRGQTCPRPAPAIREMVVMDVSGVHTVKYRWCGCGACDDANNLQQLLRTGWYPATTVDPATCATFDALELFRLLNVVGNVNVHDFVGTLERRTDACDVKKVPDRYKQFGRMSRQWAFLKRLLHAGRGHCPNKIHGTRNGECAVMCWACPHDNINIPEGWRDVAPEFRFLYMIFLAMDANFRLKNRLRANEHEDLPLGSGWGYMVEDAPYKKHLAGYVAEEDVSTCIAFAALLQKDTRLTTGLRCSGVGGVVCARHELVRLQGVGDLQKRERYVREYGLHIAVGSTGHHHHVLGNLLRHRLPMARMEAMPESMRLNLEDLIVLSGLPVWHAAAHERSCQAQNSLSYMVGAGRTDGEGIERTWSVLNPLGWATKEKSQGGRADAIEDKINHHNFEKNINQGTTLPKKLILAINERDRQKQIDEWVTDRTKPNPYLLKAGAAGGATEAAIRLGLTQEEAREAAGGAKLHGSSMSSFLTTGLQLEGTQRRIRREVKGRTLLAADHSQKVADIRKAFFMKLGKFRKLQAVYMPGAIQELEEEEDERDAELPPVKAEDVRLFLPSELRQASREEGSLHTKKYLLDWRDSNVVGQRAATRAGTLMERVGERMDSEATKYIRARAALVALRGRNECTEWRELKPADIQLDEEREVDAKARRKLGNIGSKKWRRAGPAMSSKEKRLSWIWTAGGGPGVDEEELHDSVRVEWSKAKARKERWEEEVMLLREEMKRVLRFLRWRAVWWETRRATRREEVSAELRAGLEAYAARQAAGSREIARRFKSAWDASAATAVRSALQDDAILAESMGVFADIVAAGDEGNGMVEGQERDSAGEDVSGEEGERIAQES</sequence>
<proteinExistence type="predicted"/>
<dbReference type="InterPro" id="IPR040521">
    <property type="entry name" value="KDZ"/>
</dbReference>
<dbReference type="Pfam" id="PF18758">
    <property type="entry name" value="KDZ"/>
    <property type="match status" value="1"/>
</dbReference>
<name>A0AAD6RW34_9AGAR</name>
<feature type="domain" description="CxC2-like cysteine cluster KDZ transposase-associated" evidence="2">
    <location>
        <begin position="202"/>
        <end position="308"/>
    </location>
</feature>
<gene>
    <name evidence="3" type="ORF">C8F04DRAFT_1281664</name>
</gene>
<feature type="region of interest" description="Disordered" evidence="1">
    <location>
        <begin position="1025"/>
        <end position="1053"/>
    </location>
</feature>
<feature type="compositionally biased region" description="Low complexity" evidence="1">
    <location>
        <begin position="1"/>
        <end position="24"/>
    </location>
</feature>
<dbReference type="Proteomes" id="UP001218188">
    <property type="component" value="Unassembled WGS sequence"/>
</dbReference>
<protein>
    <recommendedName>
        <fullName evidence="2">CxC2-like cysteine cluster KDZ transposase-associated domain-containing protein</fullName>
    </recommendedName>
</protein>
<dbReference type="InterPro" id="IPR041457">
    <property type="entry name" value="CxC2_KDZ-assoc"/>
</dbReference>
<feature type="compositionally biased region" description="Acidic residues" evidence="1">
    <location>
        <begin position="93"/>
        <end position="105"/>
    </location>
</feature>
<feature type="region of interest" description="Disordered" evidence="1">
    <location>
        <begin position="92"/>
        <end position="117"/>
    </location>
</feature>
<dbReference type="EMBL" id="JARJCM010000522">
    <property type="protein sequence ID" value="KAJ7016350.1"/>
    <property type="molecule type" value="Genomic_DNA"/>
</dbReference>
<comment type="caution">
    <text evidence="3">The sequence shown here is derived from an EMBL/GenBank/DDBJ whole genome shotgun (WGS) entry which is preliminary data.</text>
</comment>